<gene>
    <name evidence="5" type="ORF">GCM10022277_16580</name>
</gene>
<dbReference type="Gene3D" id="3.40.190.10">
    <property type="entry name" value="Periplasmic binding protein-like II"/>
    <property type="match status" value="2"/>
</dbReference>
<name>A0ABP7MH69_9GAMM</name>
<proteinExistence type="inferred from homology"/>
<keyword evidence="3" id="KW-1133">Transmembrane helix</keyword>
<dbReference type="Pfam" id="PF00497">
    <property type="entry name" value="SBP_bac_3"/>
    <property type="match status" value="1"/>
</dbReference>
<evidence type="ECO:0000256" key="2">
    <source>
        <dbReference type="ARBA" id="ARBA00022729"/>
    </source>
</evidence>
<dbReference type="InterPro" id="IPR001638">
    <property type="entry name" value="Solute-binding_3/MltF_N"/>
</dbReference>
<reference evidence="6" key="1">
    <citation type="journal article" date="2019" name="Int. J. Syst. Evol. Microbiol.">
        <title>The Global Catalogue of Microorganisms (GCM) 10K type strain sequencing project: providing services to taxonomists for standard genome sequencing and annotation.</title>
        <authorList>
            <consortium name="The Broad Institute Genomics Platform"/>
            <consortium name="The Broad Institute Genome Sequencing Center for Infectious Disease"/>
            <person name="Wu L."/>
            <person name="Ma J."/>
        </authorList>
    </citation>
    <scope>NUCLEOTIDE SEQUENCE [LARGE SCALE GENOMIC DNA]</scope>
    <source>
        <strain evidence="6">JCM 17551</strain>
    </source>
</reference>
<protein>
    <recommendedName>
        <fullName evidence="4">Solute-binding protein family 3/N-terminal domain-containing protein</fullName>
    </recommendedName>
</protein>
<keyword evidence="2" id="KW-0732">Signal</keyword>
<evidence type="ECO:0000313" key="5">
    <source>
        <dbReference type="EMBL" id="GAA3921421.1"/>
    </source>
</evidence>
<dbReference type="PANTHER" id="PTHR35936:SF25">
    <property type="entry name" value="ABC TRANSPORTER SUBSTRATE-BINDING PROTEIN"/>
    <property type="match status" value="1"/>
</dbReference>
<sequence>MPLSLGINVVLGYFVFFWSLWFSGISYGFEKDRAILAATLDYPPYEYLEDGQPKGIAVEIIREAVKRTGVNEVVFEFFPWKRAVFLVESGQNDILFNAGKNQARQQWGYYVDSTLILQKYVLFKKRNKDIEVNPDFSNVKDKSIAVRLGYLYGSGPFRHALDEEKFSYVILSNSTRQSVDLLLGDRVDFFVGDYLPVMHYIKENALYDRIDIVKESVGSSDNLVVLTWPTYILFSNKKVSLKYVQEVEAVMNEMKA</sequence>
<dbReference type="PANTHER" id="PTHR35936">
    <property type="entry name" value="MEMBRANE-BOUND LYTIC MUREIN TRANSGLYCOSYLASE F"/>
    <property type="match status" value="1"/>
</dbReference>
<organism evidence="5 6">
    <name type="scientific">Litoribacillus peritrichatus</name>
    <dbReference type="NCBI Taxonomy" id="718191"/>
    <lineage>
        <taxon>Bacteria</taxon>
        <taxon>Pseudomonadati</taxon>
        <taxon>Pseudomonadota</taxon>
        <taxon>Gammaproteobacteria</taxon>
        <taxon>Oceanospirillales</taxon>
        <taxon>Oceanospirillaceae</taxon>
        <taxon>Litoribacillus</taxon>
    </lineage>
</organism>
<feature type="domain" description="Solute-binding protein family 3/N-terminal" evidence="4">
    <location>
        <begin position="38"/>
        <end position="255"/>
    </location>
</feature>
<dbReference type="RefSeq" id="WP_344797392.1">
    <property type="nucleotide sequence ID" value="NZ_BAABBN010000004.1"/>
</dbReference>
<evidence type="ECO:0000259" key="4">
    <source>
        <dbReference type="Pfam" id="PF00497"/>
    </source>
</evidence>
<comment type="caution">
    <text evidence="5">The sequence shown here is derived from an EMBL/GenBank/DDBJ whole genome shotgun (WGS) entry which is preliminary data.</text>
</comment>
<comment type="similarity">
    <text evidence="1">Belongs to the bacterial solute-binding protein 3 family.</text>
</comment>
<dbReference type="SUPFAM" id="SSF53850">
    <property type="entry name" value="Periplasmic binding protein-like II"/>
    <property type="match status" value="1"/>
</dbReference>
<dbReference type="EMBL" id="BAABBN010000004">
    <property type="protein sequence ID" value="GAA3921421.1"/>
    <property type="molecule type" value="Genomic_DNA"/>
</dbReference>
<accession>A0ABP7MH69</accession>
<feature type="transmembrane region" description="Helical" evidence="3">
    <location>
        <begin position="6"/>
        <end position="29"/>
    </location>
</feature>
<evidence type="ECO:0000256" key="1">
    <source>
        <dbReference type="ARBA" id="ARBA00010333"/>
    </source>
</evidence>
<keyword evidence="3" id="KW-0812">Transmembrane</keyword>
<keyword evidence="6" id="KW-1185">Reference proteome</keyword>
<dbReference type="Proteomes" id="UP001501565">
    <property type="component" value="Unassembled WGS sequence"/>
</dbReference>
<evidence type="ECO:0000313" key="6">
    <source>
        <dbReference type="Proteomes" id="UP001501565"/>
    </source>
</evidence>
<evidence type="ECO:0000256" key="3">
    <source>
        <dbReference type="SAM" id="Phobius"/>
    </source>
</evidence>
<keyword evidence="3" id="KW-0472">Membrane</keyword>